<evidence type="ECO:0000256" key="1">
    <source>
        <dbReference type="ARBA" id="ARBA00010233"/>
    </source>
</evidence>
<dbReference type="SUPFAM" id="SSF141986">
    <property type="entry name" value="LD-carboxypeptidase A C-terminal domain-like"/>
    <property type="match status" value="1"/>
</dbReference>
<comment type="similarity">
    <text evidence="1">Belongs to the peptidase S66 family.</text>
</comment>
<organism evidence="9 10">
    <name type="scientific">Candidatus Paraluminiphilus aquimaris</name>
    <dbReference type="NCBI Taxonomy" id="2518994"/>
    <lineage>
        <taxon>Bacteria</taxon>
        <taxon>Pseudomonadati</taxon>
        <taxon>Pseudomonadota</taxon>
        <taxon>Gammaproteobacteria</taxon>
        <taxon>Cellvibrionales</taxon>
        <taxon>Halieaceae</taxon>
        <taxon>Candidatus Paraluminiphilus</taxon>
    </lineage>
</organism>
<dbReference type="Gene3D" id="3.50.30.60">
    <property type="entry name" value="LD-carboxypeptidase A C-terminal domain-like"/>
    <property type="match status" value="1"/>
</dbReference>
<dbReference type="InterPro" id="IPR040921">
    <property type="entry name" value="Peptidase_S66C"/>
</dbReference>
<evidence type="ECO:0000256" key="4">
    <source>
        <dbReference type="ARBA" id="ARBA00022801"/>
    </source>
</evidence>
<feature type="signal peptide" evidence="6">
    <location>
        <begin position="1"/>
        <end position="23"/>
    </location>
</feature>
<dbReference type="PIRSF" id="PIRSF028757">
    <property type="entry name" value="LD-carboxypeptidase"/>
    <property type="match status" value="1"/>
</dbReference>
<keyword evidence="3" id="KW-0645">Protease</keyword>
<protein>
    <submittedName>
        <fullName evidence="9">LD-carboxypeptidase</fullName>
    </submittedName>
</protein>
<evidence type="ECO:0000256" key="2">
    <source>
        <dbReference type="ARBA" id="ARBA00022645"/>
    </source>
</evidence>
<keyword evidence="4" id="KW-0378">Hydrolase</keyword>
<dbReference type="InterPro" id="IPR040449">
    <property type="entry name" value="Peptidase_S66_N"/>
</dbReference>
<dbReference type="CDD" id="cd07025">
    <property type="entry name" value="Peptidase_S66"/>
    <property type="match status" value="1"/>
</dbReference>
<gene>
    <name evidence="9" type="ORF">E0F26_06670</name>
</gene>
<feature type="domain" description="LD-carboxypeptidase N-terminal" evidence="7">
    <location>
        <begin position="40"/>
        <end position="157"/>
    </location>
</feature>
<evidence type="ECO:0000259" key="8">
    <source>
        <dbReference type="Pfam" id="PF17676"/>
    </source>
</evidence>
<dbReference type="PANTHER" id="PTHR30237">
    <property type="entry name" value="MURAMOYLTETRAPEPTIDE CARBOXYPEPTIDASE"/>
    <property type="match status" value="1"/>
</dbReference>
<name>A0ABY6Q6C5_9GAMM</name>
<dbReference type="InterPro" id="IPR029062">
    <property type="entry name" value="Class_I_gatase-like"/>
</dbReference>
<evidence type="ECO:0000259" key="7">
    <source>
        <dbReference type="Pfam" id="PF02016"/>
    </source>
</evidence>
<dbReference type="Gene3D" id="3.40.50.10740">
    <property type="entry name" value="Class I glutamine amidotransferase-like"/>
    <property type="match status" value="1"/>
</dbReference>
<dbReference type="PANTHER" id="PTHR30237:SF2">
    <property type="entry name" value="MUREIN TETRAPEPTIDE CARBOXYPEPTIDASE"/>
    <property type="match status" value="1"/>
</dbReference>
<evidence type="ECO:0000256" key="5">
    <source>
        <dbReference type="ARBA" id="ARBA00022825"/>
    </source>
</evidence>
<keyword evidence="5" id="KW-0720">Serine protease</keyword>
<dbReference type="Proteomes" id="UP001317963">
    <property type="component" value="Chromosome"/>
</dbReference>
<evidence type="ECO:0000313" key="10">
    <source>
        <dbReference type="Proteomes" id="UP001317963"/>
    </source>
</evidence>
<evidence type="ECO:0000256" key="3">
    <source>
        <dbReference type="ARBA" id="ARBA00022670"/>
    </source>
</evidence>
<dbReference type="Pfam" id="PF02016">
    <property type="entry name" value="Peptidase_S66"/>
    <property type="match status" value="1"/>
</dbReference>
<keyword evidence="2" id="KW-0121">Carboxypeptidase</keyword>
<reference evidence="9 10" key="1">
    <citation type="submission" date="2019-02" db="EMBL/GenBank/DDBJ databases">
        <title>Halieaceae_genomes.</title>
        <authorList>
            <person name="Li S.-H."/>
        </authorList>
    </citation>
    <scope>NUCLEOTIDE SEQUENCE [LARGE SCALE GENOMIC DNA]</scope>
    <source>
        <strain evidence="9 10">JH123</strain>
    </source>
</reference>
<accession>A0ABY6Q6C5</accession>
<dbReference type="EMBL" id="CP036501">
    <property type="protein sequence ID" value="UZP74440.1"/>
    <property type="molecule type" value="Genomic_DNA"/>
</dbReference>
<sequence length="341" mass="37226">MKRRSLLQLSSAAALLGTVPAYAKSDVVTRPRRLRKGQTVAIVAPASVTYESLQLQLALEALEAMGLNAKVGDHVMDRFGYLAGQDSDRAADINEAFLDPDVDAIFALRGGWGASRLLPFIDFDGIRENPKILLGYSDITSLLNAIYARAGVVAFHGPNLMSRWNQFTYDSMREVLFDAKPARYMNPTEPDDDLVARKHRIQTIVPGRAEGHLIGGNLTLMSALVGTPYLPKFDNAILFLEDVGEAIYRVDRMLTQLKLSGHLQRVAGIVFGHFTGVKPNPGLGNFALMDVLKQHCLPLGVPCYFGAMIGHLEQQSTVPVGGLARMDASRGVIELTEPAVR</sequence>
<dbReference type="InterPro" id="IPR027461">
    <property type="entry name" value="Carboxypeptidase_A_C_sf"/>
</dbReference>
<feature type="chain" id="PRO_5046093906" evidence="6">
    <location>
        <begin position="24"/>
        <end position="341"/>
    </location>
</feature>
<dbReference type="InterPro" id="IPR027478">
    <property type="entry name" value="LdcA_N"/>
</dbReference>
<dbReference type="RefSeq" id="WP_279240885.1">
    <property type="nucleotide sequence ID" value="NZ_CP036501.1"/>
</dbReference>
<evidence type="ECO:0000256" key="6">
    <source>
        <dbReference type="SAM" id="SignalP"/>
    </source>
</evidence>
<proteinExistence type="inferred from homology"/>
<evidence type="ECO:0000313" key="9">
    <source>
        <dbReference type="EMBL" id="UZP74440.1"/>
    </source>
</evidence>
<keyword evidence="10" id="KW-1185">Reference proteome</keyword>
<keyword evidence="6" id="KW-0732">Signal</keyword>
<dbReference type="SUPFAM" id="SSF52317">
    <property type="entry name" value="Class I glutamine amidotransferase-like"/>
    <property type="match status" value="1"/>
</dbReference>
<dbReference type="InterPro" id="IPR003507">
    <property type="entry name" value="S66_fam"/>
</dbReference>
<dbReference type="Pfam" id="PF17676">
    <property type="entry name" value="Peptidase_S66C"/>
    <property type="match status" value="1"/>
</dbReference>
<feature type="domain" description="LD-carboxypeptidase C-terminal" evidence="8">
    <location>
        <begin position="210"/>
        <end position="325"/>
    </location>
</feature>